<proteinExistence type="inferred from homology"/>
<dbReference type="GO" id="GO:0051287">
    <property type="term" value="F:NAD binding"/>
    <property type="evidence" value="ECO:0007669"/>
    <property type="project" value="TreeGrafter"/>
</dbReference>
<dbReference type="InterPro" id="IPR040618">
    <property type="entry name" value="Pre-Nudix"/>
</dbReference>
<dbReference type="EMBL" id="GBEZ01021574">
    <property type="protein sequence ID" value="JAC65185.1"/>
    <property type="molecule type" value="Transcribed_RNA"/>
</dbReference>
<dbReference type="Pfam" id="PF00293">
    <property type="entry name" value="NUDIX"/>
    <property type="match status" value="1"/>
</dbReference>
<dbReference type="GO" id="GO:0035529">
    <property type="term" value="F:NADH pyrophosphatase activity"/>
    <property type="evidence" value="ECO:0007669"/>
    <property type="project" value="TreeGrafter"/>
</dbReference>
<dbReference type="Pfam" id="PF18290">
    <property type="entry name" value="Nudix_hydro"/>
    <property type="match status" value="1"/>
</dbReference>
<dbReference type="FunFam" id="3.40.630.30:FF:000016">
    <property type="entry name" value="nudix hydrolase 2"/>
    <property type="match status" value="1"/>
</dbReference>
<evidence type="ECO:0000259" key="4">
    <source>
        <dbReference type="PROSITE" id="PS51462"/>
    </source>
</evidence>
<dbReference type="AlphaFoldDB" id="A0A061R3E1"/>
<dbReference type="SUPFAM" id="SSF55811">
    <property type="entry name" value="Nudix"/>
    <property type="match status" value="1"/>
</dbReference>
<evidence type="ECO:0000256" key="1">
    <source>
        <dbReference type="ARBA" id="ARBA00005582"/>
    </source>
</evidence>
<protein>
    <submittedName>
        <fullName evidence="5">Nudix hydrolase 2-like</fullName>
    </submittedName>
</protein>
<dbReference type="InterPro" id="IPR003293">
    <property type="entry name" value="Nudix_hydrolase6-like"/>
</dbReference>
<dbReference type="PROSITE" id="PS51462">
    <property type="entry name" value="NUDIX"/>
    <property type="match status" value="1"/>
</dbReference>
<dbReference type="PANTHER" id="PTHR13994:SF13">
    <property type="entry name" value="FI03680P"/>
    <property type="match status" value="1"/>
</dbReference>
<dbReference type="PRINTS" id="PR01356">
    <property type="entry name" value="GFGPROTEIN"/>
</dbReference>
<comment type="similarity">
    <text evidence="1">Belongs to the Nudix hydrolase family.</text>
</comment>
<sequence length="284" mass="31110">MSSCSAVDSSTLSATGDSYGGVVVHSSGLPKEPQIFKTSLQSSLKVWRRNGTKGVWLKLPIEYAALVPEAVEQGFIYHHAEADYVMLCHWLQDSPSTLPPNASHQVGVGAFVLNDRGEVLAVQEGNGPLKGKGAWKMPTGIVSTGEDLHEGACREVLEETGIDAEFQAVLAVRQAHGFGFGKSDLFFVCAMRPKPGPQELKPCETEIETAAWIPLEEFLQIGFMRSQTLYAKILDACEAWAEGRYHGLKAKVLEAGVWKPREDLLLVGKIHRKSSRHLEGQQQK</sequence>
<dbReference type="PROSITE" id="PS00893">
    <property type="entry name" value="NUDIX_BOX"/>
    <property type="match status" value="1"/>
</dbReference>
<dbReference type="Gene3D" id="3.40.630.30">
    <property type="match status" value="1"/>
</dbReference>
<feature type="domain" description="Nudix hydrolase" evidence="4">
    <location>
        <begin position="103"/>
        <end position="241"/>
    </location>
</feature>
<keyword evidence="2" id="KW-0479">Metal-binding</keyword>
<dbReference type="InterPro" id="IPR015797">
    <property type="entry name" value="NUDIX_hydrolase-like_dom_sf"/>
</dbReference>
<evidence type="ECO:0000256" key="3">
    <source>
        <dbReference type="ARBA" id="ARBA00022801"/>
    </source>
</evidence>
<gene>
    <name evidence="5" type="ORF">TSPGSL018_16607</name>
</gene>
<dbReference type="GO" id="GO:0047631">
    <property type="term" value="F:ADP-ribose diphosphatase activity"/>
    <property type="evidence" value="ECO:0007669"/>
    <property type="project" value="TreeGrafter"/>
</dbReference>
<keyword evidence="3 5" id="KW-0378">Hydrolase</keyword>
<dbReference type="GO" id="GO:0046872">
    <property type="term" value="F:metal ion binding"/>
    <property type="evidence" value="ECO:0007669"/>
    <property type="project" value="UniProtKB-KW"/>
</dbReference>
<accession>A0A061R3E1</accession>
<dbReference type="PANTHER" id="PTHR13994">
    <property type="entry name" value="NUDIX HYDROLASE RELATED"/>
    <property type="match status" value="1"/>
</dbReference>
<dbReference type="CDD" id="cd04670">
    <property type="entry name" value="NUDIX_ASFGF2_Nudt6"/>
    <property type="match status" value="1"/>
</dbReference>
<dbReference type="InterPro" id="IPR000086">
    <property type="entry name" value="NUDIX_hydrolase_dom"/>
</dbReference>
<reference evidence="5" key="1">
    <citation type="submission" date="2014-05" db="EMBL/GenBank/DDBJ databases">
        <title>The transcriptome of the halophilic microalga Tetraselmis sp. GSL018 isolated from the Great Salt Lake, Utah.</title>
        <authorList>
            <person name="Jinkerson R.E."/>
            <person name="D'Adamo S."/>
            <person name="Posewitz M.C."/>
        </authorList>
    </citation>
    <scope>NUCLEOTIDE SEQUENCE</scope>
    <source>
        <strain evidence="5">GSL018</strain>
    </source>
</reference>
<evidence type="ECO:0000313" key="5">
    <source>
        <dbReference type="EMBL" id="JAC65185.1"/>
    </source>
</evidence>
<organism evidence="5">
    <name type="scientific">Tetraselmis sp. GSL018</name>
    <dbReference type="NCBI Taxonomy" id="582737"/>
    <lineage>
        <taxon>Eukaryota</taxon>
        <taxon>Viridiplantae</taxon>
        <taxon>Chlorophyta</taxon>
        <taxon>core chlorophytes</taxon>
        <taxon>Chlorodendrophyceae</taxon>
        <taxon>Chlorodendrales</taxon>
        <taxon>Chlorodendraceae</taxon>
        <taxon>Tetraselmis</taxon>
    </lineage>
</organism>
<dbReference type="Gene3D" id="3.90.79.10">
    <property type="entry name" value="Nucleoside Triphosphate Pyrophosphohydrolase"/>
    <property type="match status" value="1"/>
</dbReference>
<evidence type="ECO:0000256" key="2">
    <source>
        <dbReference type="ARBA" id="ARBA00022723"/>
    </source>
</evidence>
<name>A0A061R3E1_9CHLO</name>
<dbReference type="InterPro" id="IPR020084">
    <property type="entry name" value="NUDIX_hydrolase_CS"/>
</dbReference>
<dbReference type="FunFam" id="3.90.79.10:FF:000015">
    <property type="entry name" value="Nudix hydrolase 8"/>
    <property type="match status" value="1"/>
</dbReference>